<keyword evidence="2" id="KW-1133">Transmembrane helix</keyword>
<dbReference type="Proteomes" id="UP000191931">
    <property type="component" value="Unassembled WGS sequence"/>
</dbReference>
<keyword evidence="2" id="KW-0812">Transmembrane</keyword>
<feature type="compositionally biased region" description="Polar residues" evidence="1">
    <location>
        <begin position="284"/>
        <end position="294"/>
    </location>
</feature>
<feature type="transmembrane region" description="Helical" evidence="2">
    <location>
        <begin position="210"/>
        <end position="233"/>
    </location>
</feature>
<evidence type="ECO:0000313" key="3">
    <source>
        <dbReference type="EMBL" id="SLM29489.1"/>
    </source>
</evidence>
<dbReference type="EMBL" id="FWEV01000094">
    <property type="protein sequence ID" value="SLM29489.1"/>
    <property type="molecule type" value="Genomic_DNA"/>
</dbReference>
<feature type="compositionally biased region" description="Basic and acidic residues" evidence="1">
    <location>
        <begin position="295"/>
        <end position="309"/>
    </location>
</feature>
<feature type="transmembrane region" description="Helical" evidence="2">
    <location>
        <begin position="381"/>
        <end position="403"/>
    </location>
</feature>
<feature type="transmembrane region" description="Helical" evidence="2">
    <location>
        <begin position="45"/>
        <end position="66"/>
    </location>
</feature>
<feature type="transmembrane region" description="Helical" evidence="2">
    <location>
        <begin position="12"/>
        <end position="33"/>
    </location>
</feature>
<feature type="transmembrane region" description="Helical" evidence="2">
    <location>
        <begin position="341"/>
        <end position="360"/>
    </location>
</feature>
<feature type="transmembrane region" description="Helical" evidence="2">
    <location>
        <begin position="78"/>
        <end position="97"/>
    </location>
</feature>
<reference evidence="3 4" key="1">
    <citation type="submission" date="2017-03" db="EMBL/GenBank/DDBJ databases">
        <authorList>
            <person name="Afonso C.L."/>
            <person name="Miller P.J."/>
            <person name="Scott M.A."/>
            <person name="Spackman E."/>
            <person name="Goraichik I."/>
            <person name="Dimitrov K.M."/>
            <person name="Suarez D.L."/>
            <person name="Swayne D.E."/>
        </authorList>
    </citation>
    <scope>NUCLEOTIDE SEQUENCE [LARGE SCALE GENOMIC DNA]</scope>
    <source>
        <strain evidence="3">PRJEB14757</strain>
    </source>
</reference>
<name>A0A1W1HAM9_9BACT</name>
<feature type="transmembrane region" description="Helical" evidence="2">
    <location>
        <begin position="245"/>
        <end position="267"/>
    </location>
</feature>
<sequence length="454" mass="50849">MQKKSLSLILEEMVFFYISILFSGTTYVIPQIFLLKYYPENKTMLLALLVIAGTLASILGVWLSTGQKCGQLLNDSKSAIISLFLLLTVLFNFQYFIQSITLFLLVLIAVKFISNFLYNYLDTGLSNQNSEFELKHHVNAMVLYQLLAYISAPVFFSAFFFLTPVNIVVPTLIAIISILFLSFSSRMIPSFNTKTKTSPEGSRLNGSEKCFLIYVFLIHAGVILVSSLAIYILQDYYQMKNAVQIGGALIGYISFIAVLTIFAVIILTSKRLEKRGTVLSLSTETKGNPLSLSSEARERPLSFSDETRENPLSLSTKSNVATSSLLIFGSLLFFLKLSESVPYVFFIGTVTGIALGLFLHSTRTYANQKANMENKANILMYYNNLPNIGTLLSLGLTFVFTIIAEKTNTNFDQMILIVIMMVFVSCFVSILVYAIQFKNRCKRKNENETIVSPT</sequence>
<dbReference type="OrthoDB" id="1794189at2"/>
<accession>A0A1W1HAM9</accession>
<feature type="transmembrane region" description="Helical" evidence="2">
    <location>
        <begin position="415"/>
        <end position="435"/>
    </location>
</feature>
<protein>
    <submittedName>
        <fullName evidence="3">Uncharacterized protein</fullName>
    </submittedName>
</protein>
<feature type="region of interest" description="Disordered" evidence="1">
    <location>
        <begin position="284"/>
        <end position="310"/>
    </location>
</feature>
<evidence type="ECO:0000256" key="2">
    <source>
        <dbReference type="SAM" id="Phobius"/>
    </source>
</evidence>
<proteinExistence type="predicted"/>
<feature type="transmembrane region" description="Helical" evidence="2">
    <location>
        <begin position="142"/>
        <end position="161"/>
    </location>
</feature>
<organism evidence="3 4">
    <name type="scientific">Desulfamplus magnetovallimortis</name>
    <dbReference type="NCBI Taxonomy" id="1246637"/>
    <lineage>
        <taxon>Bacteria</taxon>
        <taxon>Pseudomonadati</taxon>
        <taxon>Thermodesulfobacteriota</taxon>
        <taxon>Desulfobacteria</taxon>
        <taxon>Desulfobacterales</taxon>
        <taxon>Desulfobacteraceae</taxon>
        <taxon>Desulfamplus</taxon>
    </lineage>
</organism>
<feature type="transmembrane region" description="Helical" evidence="2">
    <location>
        <begin position="103"/>
        <end position="121"/>
    </location>
</feature>
<dbReference type="AlphaFoldDB" id="A0A1W1HAM9"/>
<evidence type="ECO:0000313" key="4">
    <source>
        <dbReference type="Proteomes" id="UP000191931"/>
    </source>
</evidence>
<gene>
    <name evidence="3" type="ORF">MTBBW1_1830004</name>
</gene>
<dbReference type="RefSeq" id="WP_080806462.1">
    <property type="nucleotide sequence ID" value="NZ_LT828553.1"/>
</dbReference>
<keyword evidence="2" id="KW-0472">Membrane</keyword>
<feature type="transmembrane region" description="Helical" evidence="2">
    <location>
        <begin position="167"/>
        <end position="189"/>
    </location>
</feature>
<feature type="transmembrane region" description="Helical" evidence="2">
    <location>
        <begin position="318"/>
        <end position="335"/>
    </location>
</feature>
<keyword evidence="4" id="KW-1185">Reference proteome</keyword>
<evidence type="ECO:0000256" key="1">
    <source>
        <dbReference type="SAM" id="MobiDB-lite"/>
    </source>
</evidence>